<dbReference type="InterPro" id="IPR027417">
    <property type="entry name" value="P-loop_NTPase"/>
</dbReference>
<dbReference type="PANTHER" id="PTHR38605:SF1">
    <property type="entry name" value="ATPASE"/>
    <property type="match status" value="1"/>
</dbReference>
<dbReference type="PANTHER" id="PTHR38605">
    <property type="entry name" value="ATPASE-RELATED"/>
    <property type="match status" value="1"/>
</dbReference>
<proteinExistence type="predicted"/>
<reference evidence="1 2" key="1">
    <citation type="submission" date="2014-06" db="EMBL/GenBank/DDBJ databases">
        <title>Whole Genome Sequences of Three Symbiotic Endozoicomonas Bacteria.</title>
        <authorList>
            <person name="Neave M.J."/>
            <person name="Apprill A."/>
            <person name="Voolstra C.R."/>
        </authorList>
    </citation>
    <scope>NUCLEOTIDE SEQUENCE [LARGE SCALE GENOMIC DNA]</scope>
    <source>
        <strain evidence="1 2">DSM 25634</strain>
    </source>
</reference>
<organism evidence="1 2">
    <name type="scientific">Endozoicomonas numazuensis</name>
    <dbReference type="NCBI Taxonomy" id="1137799"/>
    <lineage>
        <taxon>Bacteria</taxon>
        <taxon>Pseudomonadati</taxon>
        <taxon>Pseudomonadota</taxon>
        <taxon>Gammaproteobacteria</taxon>
        <taxon>Oceanospirillales</taxon>
        <taxon>Endozoicomonadaceae</taxon>
        <taxon>Endozoicomonas</taxon>
    </lineage>
</organism>
<evidence type="ECO:0000313" key="2">
    <source>
        <dbReference type="Proteomes" id="UP000028073"/>
    </source>
</evidence>
<dbReference type="InterPro" id="IPR007413">
    <property type="entry name" value="YcjX-like"/>
</dbReference>
<dbReference type="AlphaFoldDB" id="A0A081NMJ9"/>
<keyword evidence="2" id="KW-1185">Reference proteome</keyword>
<comment type="caution">
    <text evidence="1">The sequence shown here is derived from an EMBL/GenBank/DDBJ whole genome shotgun (WGS) entry which is preliminary data.</text>
</comment>
<accession>A0A081NMJ9</accession>
<dbReference type="STRING" id="1137799.GZ78_07260"/>
<dbReference type="eggNOG" id="COG3106">
    <property type="taxonomic scope" value="Bacteria"/>
</dbReference>
<evidence type="ECO:0000313" key="1">
    <source>
        <dbReference type="EMBL" id="KEQ19672.1"/>
    </source>
</evidence>
<sequence>MKRTGNRAKSLASSTSDSVAAGVERLLDKRICLGITGFSGSGKTTLITSLIHQLRYYPDAALTALPPALQDRLLGVEISPLNNLPLFPYKEGANALDREAWPYATRQESGCLLEIKYRARSHFIPGKKPGIGRLYLEIHDYPGEWLLDLPLLDMSYEDWCQQSRKLASAMPEDPFIVLLESLNPLEPLSEQTLNSLWQQQLEFLKRCQQKGLTMIQPGRLLHLAPDSPENNRPFIPIPKLVEYSAEQKSSAPDNSLFRVCERHYQHYLKEWVKPFYKNTFARIDRQLVLVDVLKSLNQGQEAMDNLKLSLTQVLQNFEYGTNNIIRRLIQPRIDRIVFAASKIDQVLPDQHEQVRSLTASLVRESQRQATFKEVDIRCEAIASVRSTTYADHQGQKVLKGNTEDGPGLLLHPPLPEHYPNDEYWKNCKQWQLRKLLPPAGLTLNNGSRLPHIRLDSVLNDLLGDKFQ</sequence>
<name>A0A081NMJ9_9GAMM</name>
<dbReference type="EMBL" id="JOKH01000001">
    <property type="protein sequence ID" value="KEQ19672.1"/>
    <property type="molecule type" value="Genomic_DNA"/>
</dbReference>
<dbReference type="SUPFAM" id="SSF52540">
    <property type="entry name" value="P-loop containing nucleoside triphosphate hydrolases"/>
    <property type="match status" value="2"/>
</dbReference>
<dbReference type="Proteomes" id="UP000028073">
    <property type="component" value="Unassembled WGS sequence"/>
</dbReference>
<gene>
    <name evidence="1" type="ORF">GZ78_07260</name>
</gene>
<dbReference type="Pfam" id="PF04317">
    <property type="entry name" value="DUF463"/>
    <property type="match status" value="1"/>
</dbReference>
<evidence type="ECO:0008006" key="3">
    <source>
        <dbReference type="Google" id="ProtNLM"/>
    </source>
</evidence>
<dbReference type="PIRSF" id="PIRSF019381">
    <property type="entry name" value="YcjX"/>
    <property type="match status" value="1"/>
</dbReference>
<dbReference type="Gene3D" id="3.40.50.300">
    <property type="entry name" value="P-loop containing nucleotide triphosphate hydrolases"/>
    <property type="match status" value="1"/>
</dbReference>
<protein>
    <recommendedName>
        <fullName evidence="3">ATPase</fullName>
    </recommendedName>
</protein>